<sequence>RPLVLAEGKGGGPARKEVALQAQKTSAWRGPRRGHVLSRLGTSSRRKPESASTQYT</sequence>
<protein>
    <submittedName>
        <fullName evidence="2">Uncharacterized protein</fullName>
    </submittedName>
</protein>
<feature type="non-terminal residue" evidence="2">
    <location>
        <position position="1"/>
    </location>
</feature>
<dbReference type="Proteomes" id="UP000008063">
    <property type="component" value="Unassembled WGS sequence"/>
</dbReference>
<accession>F8Q6P3</accession>
<feature type="region of interest" description="Disordered" evidence="1">
    <location>
        <begin position="22"/>
        <end position="56"/>
    </location>
</feature>
<evidence type="ECO:0000313" key="2">
    <source>
        <dbReference type="EMBL" id="EGN96281.1"/>
    </source>
</evidence>
<evidence type="ECO:0000256" key="1">
    <source>
        <dbReference type="SAM" id="MobiDB-lite"/>
    </source>
</evidence>
<dbReference type="EMBL" id="GL945484">
    <property type="protein sequence ID" value="EGN96281.1"/>
    <property type="molecule type" value="Genomic_DNA"/>
</dbReference>
<keyword evidence="3" id="KW-1185">Reference proteome</keyword>
<proteinExistence type="predicted"/>
<gene>
    <name evidence="2" type="ORF">SERLA73DRAFT_141607</name>
</gene>
<name>F8Q6P3_SERL3</name>
<dbReference type="HOGENOM" id="CLU_3020100_0_0_1"/>
<organism evidence="3">
    <name type="scientific">Serpula lacrymans var. lacrymans (strain S7.3)</name>
    <name type="common">Dry rot fungus</name>
    <dbReference type="NCBI Taxonomy" id="936435"/>
    <lineage>
        <taxon>Eukaryota</taxon>
        <taxon>Fungi</taxon>
        <taxon>Dikarya</taxon>
        <taxon>Basidiomycota</taxon>
        <taxon>Agaricomycotina</taxon>
        <taxon>Agaricomycetes</taxon>
        <taxon>Agaricomycetidae</taxon>
        <taxon>Boletales</taxon>
        <taxon>Coniophorineae</taxon>
        <taxon>Serpulaceae</taxon>
        <taxon>Serpula</taxon>
    </lineage>
</organism>
<dbReference type="AlphaFoldDB" id="F8Q6P3"/>
<reference evidence="3" key="1">
    <citation type="journal article" date="2011" name="Science">
        <title>The plant cell wall-decomposing machinery underlies the functional diversity of forest fungi.</title>
        <authorList>
            <person name="Eastwood D.C."/>
            <person name="Floudas D."/>
            <person name="Binder M."/>
            <person name="Majcherczyk A."/>
            <person name="Schneider P."/>
            <person name="Aerts A."/>
            <person name="Asiegbu F.O."/>
            <person name="Baker S.E."/>
            <person name="Barry K."/>
            <person name="Bendiksby M."/>
            <person name="Blumentritt M."/>
            <person name="Coutinho P.M."/>
            <person name="Cullen D."/>
            <person name="de Vries R.P."/>
            <person name="Gathman A."/>
            <person name="Goodell B."/>
            <person name="Henrissat B."/>
            <person name="Ihrmark K."/>
            <person name="Kauserud H."/>
            <person name="Kohler A."/>
            <person name="LaButti K."/>
            <person name="Lapidus A."/>
            <person name="Lavin J.L."/>
            <person name="Lee Y.-H."/>
            <person name="Lindquist E."/>
            <person name="Lilly W."/>
            <person name="Lucas S."/>
            <person name="Morin E."/>
            <person name="Murat C."/>
            <person name="Oguiza J.A."/>
            <person name="Park J."/>
            <person name="Pisabarro A.G."/>
            <person name="Riley R."/>
            <person name="Rosling A."/>
            <person name="Salamov A."/>
            <person name="Schmidt O."/>
            <person name="Schmutz J."/>
            <person name="Skrede I."/>
            <person name="Stenlid J."/>
            <person name="Wiebenga A."/>
            <person name="Xie X."/>
            <person name="Kuees U."/>
            <person name="Hibbett D.S."/>
            <person name="Hoffmeister D."/>
            <person name="Hoegberg N."/>
            <person name="Martin F."/>
            <person name="Grigoriev I.V."/>
            <person name="Watkinson S.C."/>
        </authorList>
    </citation>
    <scope>NUCLEOTIDE SEQUENCE [LARGE SCALE GENOMIC DNA]</scope>
    <source>
        <strain evidence="3">strain S7.3</strain>
    </source>
</reference>
<dbReference type="InParanoid" id="F8Q6P3"/>
<evidence type="ECO:0000313" key="3">
    <source>
        <dbReference type="Proteomes" id="UP000008063"/>
    </source>
</evidence>